<dbReference type="InterPro" id="IPR020094">
    <property type="entry name" value="TruA/RsuA/RluB/E/F_N"/>
</dbReference>
<dbReference type="CDD" id="cd02570">
    <property type="entry name" value="PseudoU_synth_EcTruA"/>
    <property type="match status" value="1"/>
</dbReference>
<dbReference type="InterPro" id="IPR001406">
    <property type="entry name" value="PsdUridine_synth_TruA"/>
</dbReference>
<evidence type="ECO:0000256" key="1">
    <source>
        <dbReference type="ARBA" id="ARBA00009375"/>
    </source>
</evidence>
<feature type="non-terminal residue" evidence="6">
    <location>
        <position position="153"/>
    </location>
</feature>
<name>A0A9D2U7L2_9BURK</name>
<comment type="similarity">
    <text evidence="1 4">Belongs to the tRNA pseudouridine synthase TruA family.</text>
</comment>
<dbReference type="Gene3D" id="3.30.70.660">
    <property type="entry name" value="Pseudouridine synthase I, catalytic domain, C-terminal subdomain"/>
    <property type="match status" value="1"/>
</dbReference>
<gene>
    <name evidence="6" type="primary">truA</name>
    <name evidence="6" type="ORF">H9906_04005</name>
</gene>
<dbReference type="EC" id="5.4.99.12" evidence="4"/>
<evidence type="ECO:0000256" key="2">
    <source>
        <dbReference type="ARBA" id="ARBA00022694"/>
    </source>
</evidence>
<dbReference type="GO" id="GO:0003723">
    <property type="term" value="F:RNA binding"/>
    <property type="evidence" value="ECO:0007669"/>
    <property type="project" value="InterPro"/>
</dbReference>
<dbReference type="PANTHER" id="PTHR11142">
    <property type="entry name" value="PSEUDOURIDYLATE SYNTHASE"/>
    <property type="match status" value="1"/>
</dbReference>
<dbReference type="NCBIfam" id="TIGR00071">
    <property type="entry name" value="hisT_truA"/>
    <property type="match status" value="1"/>
</dbReference>
<feature type="domain" description="Pseudouridine synthase I TruA alpha/beta" evidence="5">
    <location>
        <begin position="7"/>
        <end position="100"/>
    </location>
</feature>
<dbReference type="SUPFAM" id="SSF55120">
    <property type="entry name" value="Pseudouridine synthase"/>
    <property type="match status" value="1"/>
</dbReference>
<dbReference type="Gene3D" id="3.30.70.580">
    <property type="entry name" value="Pseudouridine synthase I, catalytic domain, N-terminal subdomain"/>
    <property type="match status" value="1"/>
</dbReference>
<evidence type="ECO:0000313" key="6">
    <source>
        <dbReference type="EMBL" id="HJD44176.1"/>
    </source>
</evidence>
<dbReference type="Pfam" id="PF01416">
    <property type="entry name" value="PseudoU_synth_1"/>
    <property type="match status" value="1"/>
</dbReference>
<evidence type="ECO:0000259" key="5">
    <source>
        <dbReference type="Pfam" id="PF01416"/>
    </source>
</evidence>
<dbReference type="FunFam" id="3.30.70.580:FF:000001">
    <property type="entry name" value="tRNA pseudouridine synthase A"/>
    <property type="match status" value="1"/>
</dbReference>
<comment type="caution">
    <text evidence="6">The sequence shown here is derived from an EMBL/GenBank/DDBJ whole genome shotgun (WGS) entry which is preliminary data.</text>
</comment>
<evidence type="ECO:0000313" key="7">
    <source>
        <dbReference type="Proteomes" id="UP000823889"/>
    </source>
</evidence>
<accession>A0A9D2U7L2</accession>
<sequence length="153" mass="17422">MVLGLCYDGSSWHGWQRQPHGHTLQNQLEAALSRFLAQPTEVVCAGRTDKGVHALNQIVHLDTTAVRSPQAWVNGLNSFLPSSLAVQWAQPVDQNFHARFSARQRTYFYVLRQDRIRSPLLHAKVGWVFRDLDVDAMRQAASYFIGEHDFSSF</sequence>
<comment type="catalytic activity">
    <reaction evidence="4">
        <text>uridine(38/39/40) in tRNA = pseudouridine(38/39/40) in tRNA</text>
        <dbReference type="Rhea" id="RHEA:22376"/>
        <dbReference type="Rhea" id="RHEA-COMP:10085"/>
        <dbReference type="Rhea" id="RHEA-COMP:10087"/>
        <dbReference type="ChEBI" id="CHEBI:65314"/>
        <dbReference type="ChEBI" id="CHEBI:65315"/>
        <dbReference type="EC" id="5.4.99.12"/>
    </reaction>
</comment>
<dbReference type="InterPro" id="IPR020103">
    <property type="entry name" value="PsdUridine_synth_cat_dom_sf"/>
</dbReference>
<evidence type="ECO:0000256" key="4">
    <source>
        <dbReference type="RuleBase" id="RU003792"/>
    </source>
</evidence>
<proteinExistence type="inferred from homology"/>
<dbReference type="InterPro" id="IPR020095">
    <property type="entry name" value="PsdUridine_synth_TruA_C"/>
</dbReference>
<dbReference type="EMBL" id="DWUQ01000080">
    <property type="protein sequence ID" value="HJD44176.1"/>
    <property type="molecule type" value="Genomic_DNA"/>
</dbReference>
<dbReference type="GO" id="GO:0031119">
    <property type="term" value="P:tRNA pseudouridine synthesis"/>
    <property type="evidence" value="ECO:0007669"/>
    <property type="project" value="TreeGrafter"/>
</dbReference>
<dbReference type="InterPro" id="IPR020097">
    <property type="entry name" value="PsdUridine_synth_TruA_a/b_dom"/>
</dbReference>
<keyword evidence="3 4" id="KW-0413">Isomerase</keyword>
<dbReference type="GO" id="GO:0160147">
    <property type="term" value="F:tRNA pseudouridine(38-40) synthase activity"/>
    <property type="evidence" value="ECO:0007669"/>
    <property type="project" value="UniProtKB-EC"/>
</dbReference>
<organism evidence="6 7">
    <name type="scientific">Candidatus Paenalcaligenes intestinipullorum</name>
    <dbReference type="NCBI Taxonomy" id="2838718"/>
    <lineage>
        <taxon>Bacteria</taxon>
        <taxon>Pseudomonadati</taxon>
        <taxon>Pseudomonadota</taxon>
        <taxon>Betaproteobacteria</taxon>
        <taxon>Burkholderiales</taxon>
        <taxon>Alcaligenaceae</taxon>
        <taxon>Paenalcaligenes</taxon>
    </lineage>
</organism>
<reference evidence="6" key="1">
    <citation type="journal article" date="2021" name="PeerJ">
        <title>Extensive microbial diversity within the chicken gut microbiome revealed by metagenomics and culture.</title>
        <authorList>
            <person name="Gilroy R."/>
            <person name="Ravi A."/>
            <person name="Getino M."/>
            <person name="Pursley I."/>
            <person name="Horton D.L."/>
            <person name="Alikhan N.F."/>
            <person name="Baker D."/>
            <person name="Gharbi K."/>
            <person name="Hall N."/>
            <person name="Watson M."/>
            <person name="Adriaenssens E.M."/>
            <person name="Foster-Nyarko E."/>
            <person name="Jarju S."/>
            <person name="Secka A."/>
            <person name="Antonio M."/>
            <person name="Oren A."/>
            <person name="Chaudhuri R.R."/>
            <person name="La Ragione R."/>
            <person name="Hildebrand F."/>
            <person name="Pallen M.J."/>
        </authorList>
    </citation>
    <scope>NUCLEOTIDE SEQUENCE</scope>
    <source>
        <strain evidence="6">9264</strain>
    </source>
</reference>
<dbReference type="Proteomes" id="UP000823889">
    <property type="component" value="Unassembled WGS sequence"/>
</dbReference>
<dbReference type="AlphaFoldDB" id="A0A9D2U7L2"/>
<dbReference type="PANTHER" id="PTHR11142:SF0">
    <property type="entry name" value="TRNA PSEUDOURIDINE SYNTHASE-LIKE 1"/>
    <property type="match status" value="1"/>
</dbReference>
<evidence type="ECO:0000256" key="3">
    <source>
        <dbReference type="ARBA" id="ARBA00023235"/>
    </source>
</evidence>
<protein>
    <recommendedName>
        <fullName evidence="4">tRNA pseudouridine synthase</fullName>
        <ecNumber evidence="4">5.4.99.12</ecNumber>
    </recommendedName>
</protein>
<keyword evidence="2 4" id="KW-0819">tRNA processing</keyword>
<reference evidence="6" key="2">
    <citation type="submission" date="2021-04" db="EMBL/GenBank/DDBJ databases">
        <authorList>
            <person name="Gilroy R."/>
        </authorList>
    </citation>
    <scope>NUCLEOTIDE SEQUENCE</scope>
    <source>
        <strain evidence="6">9264</strain>
    </source>
</reference>